<gene>
    <name evidence="1" type="ORF">BV22DRAFT_1036052</name>
</gene>
<proteinExistence type="predicted"/>
<organism evidence="1 2">
    <name type="scientific">Leucogyrophana mollusca</name>
    <dbReference type="NCBI Taxonomy" id="85980"/>
    <lineage>
        <taxon>Eukaryota</taxon>
        <taxon>Fungi</taxon>
        <taxon>Dikarya</taxon>
        <taxon>Basidiomycota</taxon>
        <taxon>Agaricomycotina</taxon>
        <taxon>Agaricomycetes</taxon>
        <taxon>Agaricomycetidae</taxon>
        <taxon>Boletales</taxon>
        <taxon>Boletales incertae sedis</taxon>
        <taxon>Leucogyrophana</taxon>
    </lineage>
</organism>
<evidence type="ECO:0000313" key="1">
    <source>
        <dbReference type="EMBL" id="KAH7923701.1"/>
    </source>
</evidence>
<protein>
    <submittedName>
        <fullName evidence="1">Uncharacterized protein</fullName>
    </submittedName>
</protein>
<evidence type="ECO:0000313" key="2">
    <source>
        <dbReference type="Proteomes" id="UP000790709"/>
    </source>
</evidence>
<name>A0ACB8BEW6_9AGAM</name>
<dbReference type="EMBL" id="MU266445">
    <property type="protein sequence ID" value="KAH7923701.1"/>
    <property type="molecule type" value="Genomic_DNA"/>
</dbReference>
<keyword evidence="2" id="KW-1185">Reference proteome</keyword>
<sequence length="231" mass="24490">MTDAAPSYTIRSQSEPPTDTAGFDDELPPAYSASPDYFSGESTVEVGPGRAQPSYSIGSLDPLWSPAHSIPLVARSEQNPSNPSSGGRSGDRHGSSAGVIGSLFAAVRGVSNAPEAQQATRSSFAPPRPRAASASTPQVPQPSDDIPDDGRPTAIPVPGHPLLRNGKFLVYPSEFVCTKCRNTGYRNYHPSNPCKKCWGNYGRPFTGTLANIPDISRQRALPIITPLRTSS</sequence>
<accession>A0ACB8BEW6</accession>
<reference evidence="1" key="1">
    <citation type="journal article" date="2021" name="New Phytol.">
        <title>Evolutionary innovations through gain and loss of genes in the ectomycorrhizal Boletales.</title>
        <authorList>
            <person name="Wu G."/>
            <person name="Miyauchi S."/>
            <person name="Morin E."/>
            <person name="Kuo A."/>
            <person name="Drula E."/>
            <person name="Varga T."/>
            <person name="Kohler A."/>
            <person name="Feng B."/>
            <person name="Cao Y."/>
            <person name="Lipzen A."/>
            <person name="Daum C."/>
            <person name="Hundley H."/>
            <person name="Pangilinan J."/>
            <person name="Johnson J."/>
            <person name="Barry K."/>
            <person name="LaButti K."/>
            <person name="Ng V."/>
            <person name="Ahrendt S."/>
            <person name="Min B."/>
            <person name="Choi I.G."/>
            <person name="Park H."/>
            <person name="Plett J.M."/>
            <person name="Magnuson J."/>
            <person name="Spatafora J.W."/>
            <person name="Nagy L.G."/>
            <person name="Henrissat B."/>
            <person name="Grigoriev I.V."/>
            <person name="Yang Z.L."/>
            <person name="Xu J."/>
            <person name="Martin F.M."/>
        </authorList>
    </citation>
    <scope>NUCLEOTIDE SEQUENCE</scope>
    <source>
        <strain evidence="1">KUC20120723A-06</strain>
    </source>
</reference>
<comment type="caution">
    <text evidence="1">The sequence shown here is derived from an EMBL/GenBank/DDBJ whole genome shotgun (WGS) entry which is preliminary data.</text>
</comment>
<dbReference type="Proteomes" id="UP000790709">
    <property type="component" value="Unassembled WGS sequence"/>
</dbReference>